<feature type="compositionally biased region" description="Basic residues" evidence="1">
    <location>
        <begin position="1"/>
        <end position="10"/>
    </location>
</feature>
<comment type="caution">
    <text evidence="2">The sequence shown here is derived from an EMBL/GenBank/DDBJ whole genome shotgun (WGS) entry which is preliminary data.</text>
</comment>
<protein>
    <recommendedName>
        <fullName evidence="4">G domain-containing protein</fullName>
    </recommendedName>
</protein>
<feature type="compositionally biased region" description="Polar residues" evidence="1">
    <location>
        <begin position="25"/>
        <end position="42"/>
    </location>
</feature>
<proteinExistence type="predicted"/>
<feature type="region of interest" description="Disordered" evidence="1">
    <location>
        <begin position="1"/>
        <end position="61"/>
    </location>
</feature>
<feature type="compositionally biased region" description="Basic and acidic residues" evidence="1">
    <location>
        <begin position="410"/>
        <end position="422"/>
    </location>
</feature>
<gene>
    <name evidence="2" type="ORF">TWF694_009517</name>
</gene>
<evidence type="ECO:0000256" key="1">
    <source>
        <dbReference type="SAM" id="MobiDB-lite"/>
    </source>
</evidence>
<dbReference type="AlphaFoldDB" id="A0AAV9XB27"/>
<evidence type="ECO:0000313" key="2">
    <source>
        <dbReference type="EMBL" id="KAK6539282.1"/>
    </source>
</evidence>
<dbReference type="EMBL" id="JAVHJO010000006">
    <property type="protein sequence ID" value="KAK6539282.1"/>
    <property type="molecule type" value="Genomic_DNA"/>
</dbReference>
<organism evidence="2 3">
    <name type="scientific">Orbilia ellipsospora</name>
    <dbReference type="NCBI Taxonomy" id="2528407"/>
    <lineage>
        <taxon>Eukaryota</taxon>
        <taxon>Fungi</taxon>
        <taxon>Dikarya</taxon>
        <taxon>Ascomycota</taxon>
        <taxon>Pezizomycotina</taxon>
        <taxon>Orbiliomycetes</taxon>
        <taxon>Orbiliales</taxon>
        <taxon>Orbiliaceae</taxon>
        <taxon>Orbilia</taxon>
    </lineage>
</organism>
<sequence>MSQKLGKGRKQPPLPPGYLPPVYKSQASVTSADDTSESTQSIVDEAQRPRTNPFRTSMGPTPGGRVVDAAGHNANPEVEGILGGSGKSTFIAKLTGRSIEIGHGLQSCTGEVAVYSYRDEETNRIIYLVDTPGFDDTTRSDTDVLKEVAYFLSVSYSSKIKLSGIIYLHRITDIRMQGSTLKNLRMFKKLCGENALPCTILATTMWERVDQETGASREKQLVDTENFWGYMVSRGSRVFRHTNDRESALEIVDYIVGLQTKVVLDIQYQMVDQHKTLDQTGAGKELEAELIKQREKFAQQLKEVQEDLQSALEEADEESTRCLNALQVDFERKLGESDKDRQRLKTDMERLHSEKEKQLAELRAEMLRQQQANDTKLQQYQTKLERIQQERDERKSQWKEEKRILEKTRQEERDRLTRELEQQKQIVTTRSQSNETNNSNSHSVSHASYSYSYCNHPAPAPAQNIYYPAPFYYCPMPAYYYAPVYYAPPPMTYYNYAPVTNYYYFSNCTFNIR</sequence>
<evidence type="ECO:0000313" key="3">
    <source>
        <dbReference type="Proteomes" id="UP001365542"/>
    </source>
</evidence>
<reference evidence="2 3" key="1">
    <citation type="submission" date="2019-10" db="EMBL/GenBank/DDBJ databases">
        <authorList>
            <person name="Palmer J.M."/>
        </authorList>
    </citation>
    <scope>NUCLEOTIDE SEQUENCE [LARGE SCALE GENOMIC DNA]</scope>
    <source>
        <strain evidence="2 3">TWF694</strain>
    </source>
</reference>
<dbReference type="CDD" id="cd00882">
    <property type="entry name" value="Ras_like_GTPase"/>
    <property type="match status" value="1"/>
</dbReference>
<evidence type="ECO:0008006" key="4">
    <source>
        <dbReference type="Google" id="ProtNLM"/>
    </source>
</evidence>
<feature type="compositionally biased region" description="Low complexity" evidence="1">
    <location>
        <begin position="431"/>
        <end position="446"/>
    </location>
</feature>
<name>A0AAV9XB27_9PEZI</name>
<keyword evidence="3" id="KW-1185">Reference proteome</keyword>
<accession>A0AAV9XB27</accession>
<feature type="compositionally biased region" description="Polar residues" evidence="1">
    <location>
        <begin position="49"/>
        <end position="59"/>
    </location>
</feature>
<dbReference type="InterPro" id="IPR027417">
    <property type="entry name" value="P-loop_NTPase"/>
</dbReference>
<dbReference type="SUPFAM" id="SSF52540">
    <property type="entry name" value="P-loop containing nucleoside triphosphate hydrolases"/>
    <property type="match status" value="1"/>
</dbReference>
<feature type="region of interest" description="Disordered" evidence="1">
    <location>
        <begin position="410"/>
        <end position="446"/>
    </location>
</feature>
<dbReference type="Proteomes" id="UP001365542">
    <property type="component" value="Unassembled WGS sequence"/>
</dbReference>
<dbReference type="Gene3D" id="3.40.50.300">
    <property type="entry name" value="P-loop containing nucleotide triphosphate hydrolases"/>
    <property type="match status" value="1"/>
</dbReference>